<dbReference type="Pfam" id="PF00745">
    <property type="entry name" value="GlutR_dimer"/>
    <property type="match status" value="1"/>
</dbReference>
<comment type="domain">
    <text evidence="8">Possesses an unusual extended V-shaped dimeric structure with each monomer consisting of three distinct domains arranged along a curved 'spinal' alpha-helix. The N-terminal catalytic domain specifically recognizes the glutamate moiety of the substrate. The second domain is the NADPH-binding domain, and the third C-terminal domain is responsible for dimerization.</text>
</comment>
<dbReference type="InterPro" id="IPR036453">
    <property type="entry name" value="GluRdtase_dimer_dom_sf"/>
</dbReference>
<feature type="binding site" evidence="8">
    <location>
        <begin position="50"/>
        <end position="53"/>
    </location>
    <ligand>
        <name>substrate</name>
    </ligand>
</feature>
<dbReference type="InterPro" id="IPR036291">
    <property type="entry name" value="NAD(P)-bd_dom_sf"/>
</dbReference>
<feature type="active site" description="Nucleophile" evidence="8">
    <location>
        <position position="51"/>
    </location>
</feature>
<comment type="catalytic activity">
    <reaction evidence="7 8 9">
        <text>(S)-4-amino-5-oxopentanoate + tRNA(Glu) + NADP(+) = L-glutamyl-tRNA(Glu) + NADPH + H(+)</text>
        <dbReference type="Rhea" id="RHEA:12344"/>
        <dbReference type="Rhea" id="RHEA-COMP:9663"/>
        <dbReference type="Rhea" id="RHEA-COMP:9680"/>
        <dbReference type="ChEBI" id="CHEBI:15378"/>
        <dbReference type="ChEBI" id="CHEBI:57501"/>
        <dbReference type="ChEBI" id="CHEBI:57783"/>
        <dbReference type="ChEBI" id="CHEBI:58349"/>
        <dbReference type="ChEBI" id="CHEBI:78442"/>
        <dbReference type="ChEBI" id="CHEBI:78520"/>
        <dbReference type="EC" id="1.2.1.70"/>
    </reaction>
</comment>
<protein>
    <recommendedName>
        <fullName evidence="3 8">Glutamyl-tRNA reductase</fullName>
        <shortName evidence="8">GluTR</shortName>
        <ecNumber evidence="3 8">1.2.1.70</ecNumber>
    </recommendedName>
</protein>
<dbReference type="SUPFAM" id="SSF69742">
    <property type="entry name" value="Glutamyl tRNA-reductase catalytic, N-terminal domain"/>
    <property type="match status" value="1"/>
</dbReference>
<evidence type="ECO:0000256" key="9">
    <source>
        <dbReference type="RuleBase" id="RU000584"/>
    </source>
</evidence>
<evidence type="ECO:0000313" key="13">
    <source>
        <dbReference type="EMBL" id="XAU15988.1"/>
    </source>
</evidence>
<proteinExistence type="inferred from homology"/>
<evidence type="ECO:0000256" key="4">
    <source>
        <dbReference type="ARBA" id="ARBA00022857"/>
    </source>
</evidence>
<dbReference type="SUPFAM" id="SSF51735">
    <property type="entry name" value="NAD(P)-binding Rossmann-fold domains"/>
    <property type="match status" value="1"/>
</dbReference>
<comment type="miscellaneous">
    <text evidence="8">During catalysis, the active site Cys acts as a nucleophile attacking the alpha-carbonyl group of tRNA-bound glutamate with the formation of a thioester intermediate between enzyme and glutamate, and the concomitant release of tRNA(Glu). The thioester intermediate is finally reduced by direct hydride transfer from NADPH, to form the product GSA.</text>
</comment>
<dbReference type="InterPro" id="IPR015896">
    <property type="entry name" value="4pyrrol_synth_GluRdtase_dimer"/>
</dbReference>
<keyword evidence="4 8" id="KW-0521">NADP</keyword>
<name>A0ABZ3HD30_9BACT</name>
<dbReference type="EC" id="1.2.1.70" evidence="3 8"/>
<evidence type="ECO:0000256" key="5">
    <source>
        <dbReference type="ARBA" id="ARBA00023002"/>
    </source>
</evidence>
<feature type="domain" description="Quinate/shikimate 5-dehydrogenase/glutamyl-tRNA reductase" evidence="11">
    <location>
        <begin position="174"/>
        <end position="298"/>
    </location>
</feature>
<feature type="binding site" evidence="8">
    <location>
        <begin position="190"/>
        <end position="195"/>
    </location>
    <ligand>
        <name>NADP(+)</name>
        <dbReference type="ChEBI" id="CHEBI:58349"/>
    </ligand>
</feature>
<evidence type="ECO:0000256" key="7">
    <source>
        <dbReference type="ARBA" id="ARBA00047464"/>
    </source>
</evidence>
<keyword evidence="14" id="KW-1185">Reference proteome</keyword>
<comment type="similarity">
    <text evidence="2 8 9">Belongs to the glutamyl-tRNA reductase family.</text>
</comment>
<comment type="pathway">
    <text evidence="1 8 9">Porphyrin-containing compound metabolism; protoporphyrin-IX biosynthesis; 5-aminolevulinate from L-glutamyl-tRNA(Glu): step 1/2.</text>
</comment>
<dbReference type="InterPro" id="IPR018214">
    <property type="entry name" value="GluRdtase_CS"/>
</dbReference>
<feature type="domain" description="Glutamyl-tRNA reductase N-terminal" evidence="12">
    <location>
        <begin position="7"/>
        <end position="157"/>
    </location>
</feature>
<comment type="function">
    <text evidence="8">Catalyzes the NADPH-dependent reduction of glutamyl-tRNA(Glu) to glutamate 1-semialdehyde (GSA).</text>
</comment>
<dbReference type="PROSITE" id="PS00747">
    <property type="entry name" value="GLUTR"/>
    <property type="match status" value="1"/>
</dbReference>
<dbReference type="PANTHER" id="PTHR43013:SF1">
    <property type="entry name" value="GLUTAMYL-TRNA REDUCTASE"/>
    <property type="match status" value="1"/>
</dbReference>
<comment type="subunit">
    <text evidence="8">Homodimer.</text>
</comment>
<evidence type="ECO:0000256" key="3">
    <source>
        <dbReference type="ARBA" id="ARBA00012970"/>
    </source>
</evidence>
<evidence type="ECO:0000256" key="2">
    <source>
        <dbReference type="ARBA" id="ARBA00005916"/>
    </source>
</evidence>
<dbReference type="HAMAP" id="MF_00087">
    <property type="entry name" value="Glu_tRNA_reductase"/>
    <property type="match status" value="1"/>
</dbReference>
<feature type="binding site" evidence="8">
    <location>
        <position position="121"/>
    </location>
    <ligand>
        <name>substrate</name>
    </ligand>
</feature>
<dbReference type="PANTHER" id="PTHR43013">
    <property type="entry name" value="GLUTAMYL-TRNA REDUCTASE"/>
    <property type="match status" value="1"/>
</dbReference>
<dbReference type="NCBIfam" id="TIGR01035">
    <property type="entry name" value="hemA"/>
    <property type="match status" value="1"/>
</dbReference>
<dbReference type="GO" id="GO:0008883">
    <property type="term" value="F:glutamyl-tRNA reductase activity"/>
    <property type="evidence" value="ECO:0007669"/>
    <property type="project" value="UniProtKB-EC"/>
</dbReference>
<dbReference type="InterPro" id="IPR006151">
    <property type="entry name" value="Shikm_DH/Glu-tRNA_Rdtase"/>
</dbReference>
<keyword evidence="5 8" id="KW-0560">Oxidoreductase</keyword>
<reference evidence="13 14" key="1">
    <citation type="submission" date="2024-03" db="EMBL/GenBank/DDBJ databases">
        <title>Sulfurimonas sp. HSL3-1.</title>
        <authorList>
            <person name="Wang S."/>
        </authorList>
    </citation>
    <scope>NUCLEOTIDE SEQUENCE [LARGE SCALE GENOMIC DNA]</scope>
    <source>
        <strain evidence="13 14">HSL3-1</strain>
    </source>
</reference>
<evidence type="ECO:0000256" key="8">
    <source>
        <dbReference type="HAMAP-Rule" id="MF_00087"/>
    </source>
</evidence>
<feature type="site" description="Important for activity" evidence="8">
    <location>
        <position position="100"/>
    </location>
</feature>
<organism evidence="13 14">
    <name type="scientific">Sulfurimonas diazotrophicus</name>
    <dbReference type="NCBI Taxonomy" id="3131939"/>
    <lineage>
        <taxon>Bacteria</taxon>
        <taxon>Pseudomonadati</taxon>
        <taxon>Campylobacterota</taxon>
        <taxon>Epsilonproteobacteria</taxon>
        <taxon>Campylobacterales</taxon>
        <taxon>Sulfurimonadaceae</taxon>
        <taxon>Sulfurimonas</taxon>
    </lineage>
</organism>
<evidence type="ECO:0000259" key="11">
    <source>
        <dbReference type="Pfam" id="PF01488"/>
    </source>
</evidence>
<evidence type="ECO:0000313" key="14">
    <source>
        <dbReference type="Proteomes" id="UP001447842"/>
    </source>
</evidence>
<dbReference type="Pfam" id="PF05201">
    <property type="entry name" value="GlutR_N"/>
    <property type="match status" value="1"/>
</dbReference>
<sequence length="414" mass="45778">MHYLILSFTHKNTTLPIRDKLAFNDDAAKETFLARTLEAPYLNEAFVLSTCNRIELISSCNNPGEAAKHLFMLLHEHSGISLNELEGRAELFEDQGAIHHLFSVASSLDSLIVGETQIAGQLKDAYRFALERGHCGDKLTRAVNYAFKCAAEVRNQTDISSKPVSVASVAVAAARRAFGTLSGKRALVIGSGEMSVIAARTLKNHGAEVSLMNRTMAKIEALAEEVKGTLVPFTRLKDVLGEYDMIFTATSAEEPIIGGKIGLKKERECHWFDMAVPRDIGDIDHAMVTVHRVDDLKNTVDENIMLREEEAKASFAIVGRYTAEFYAWLKSLNIEPLIKELYRRADAAASTEAARVVGKGYVPEAYEAQAQKMALQAIKRFLHPQVQQLRKAADEGDIDAMIDSMAFILDMSEE</sequence>
<feature type="binding site" evidence="8">
    <location>
        <begin position="115"/>
        <end position="117"/>
    </location>
    <ligand>
        <name>substrate</name>
    </ligand>
</feature>
<feature type="domain" description="Tetrapyrrole biosynthesis glutamyl-tRNA reductase dimerisation" evidence="10">
    <location>
        <begin position="316"/>
        <end position="407"/>
    </location>
</feature>
<accession>A0ABZ3HD30</accession>
<feature type="binding site" evidence="8">
    <location>
        <position position="110"/>
    </location>
    <ligand>
        <name>substrate</name>
    </ligand>
</feature>
<evidence type="ECO:0000259" key="10">
    <source>
        <dbReference type="Pfam" id="PF00745"/>
    </source>
</evidence>
<dbReference type="Gene3D" id="3.30.460.30">
    <property type="entry name" value="Glutamyl-tRNA reductase, N-terminal domain"/>
    <property type="match status" value="1"/>
</dbReference>
<dbReference type="InterPro" id="IPR015895">
    <property type="entry name" value="4pyrrol_synth_GluRdtase_N"/>
</dbReference>
<evidence type="ECO:0000256" key="1">
    <source>
        <dbReference type="ARBA" id="ARBA00005059"/>
    </source>
</evidence>
<dbReference type="Gene3D" id="3.40.50.720">
    <property type="entry name" value="NAD(P)-binding Rossmann-like Domain"/>
    <property type="match status" value="1"/>
</dbReference>
<dbReference type="InterPro" id="IPR036343">
    <property type="entry name" value="GluRdtase_N_sf"/>
</dbReference>
<dbReference type="PIRSF" id="PIRSF000445">
    <property type="entry name" value="4pyrrol_synth_GluRdtase"/>
    <property type="match status" value="1"/>
</dbReference>
<evidence type="ECO:0000256" key="6">
    <source>
        <dbReference type="ARBA" id="ARBA00023244"/>
    </source>
</evidence>
<evidence type="ECO:0000259" key="12">
    <source>
        <dbReference type="Pfam" id="PF05201"/>
    </source>
</evidence>
<gene>
    <name evidence="8 13" type="primary">hemA</name>
    <name evidence="13" type="ORF">WCY31_04600</name>
</gene>
<dbReference type="SUPFAM" id="SSF69075">
    <property type="entry name" value="Glutamyl tRNA-reductase dimerization domain"/>
    <property type="match status" value="1"/>
</dbReference>
<dbReference type="Proteomes" id="UP001447842">
    <property type="component" value="Chromosome"/>
</dbReference>
<dbReference type="Pfam" id="PF01488">
    <property type="entry name" value="Shikimate_DH"/>
    <property type="match status" value="1"/>
</dbReference>
<dbReference type="CDD" id="cd05213">
    <property type="entry name" value="NAD_bind_Glutamyl_tRNA_reduct"/>
    <property type="match status" value="1"/>
</dbReference>
<dbReference type="InterPro" id="IPR000343">
    <property type="entry name" value="4pyrrol_synth_GluRdtase"/>
</dbReference>
<dbReference type="RefSeq" id="WP_345973356.1">
    <property type="nucleotide sequence ID" value="NZ_CP147920.1"/>
</dbReference>
<keyword evidence="6 8" id="KW-0627">Porphyrin biosynthesis</keyword>
<dbReference type="EMBL" id="CP147920">
    <property type="protein sequence ID" value="XAU15988.1"/>
    <property type="molecule type" value="Genomic_DNA"/>
</dbReference>